<feature type="active site" description="Nucleophile" evidence="4">
    <location>
        <position position="335"/>
    </location>
</feature>
<evidence type="ECO:0000256" key="6">
    <source>
        <dbReference type="RuleBase" id="RU004468"/>
    </source>
</evidence>
<dbReference type="GO" id="GO:0005975">
    <property type="term" value="P:carbohydrate metabolic process"/>
    <property type="evidence" value="ECO:0007669"/>
    <property type="project" value="InterPro"/>
</dbReference>
<dbReference type="InterPro" id="IPR017853">
    <property type="entry name" value="GH"/>
</dbReference>
<dbReference type="GO" id="GO:0008422">
    <property type="term" value="F:beta-glucosidase activity"/>
    <property type="evidence" value="ECO:0007669"/>
    <property type="project" value="TreeGrafter"/>
</dbReference>
<evidence type="ECO:0000256" key="1">
    <source>
        <dbReference type="ARBA" id="ARBA00010838"/>
    </source>
</evidence>
<dbReference type="Pfam" id="PF00232">
    <property type="entry name" value="Glyco_hydro_1"/>
    <property type="match status" value="2"/>
</dbReference>
<reference evidence="7 8" key="1">
    <citation type="journal article" date="2016" name="Nat. Commun.">
        <title>Thousands of microbial genomes shed light on interconnected biogeochemical processes in an aquifer system.</title>
        <authorList>
            <person name="Anantharaman K."/>
            <person name="Brown C.T."/>
            <person name="Hug L.A."/>
            <person name="Sharon I."/>
            <person name="Castelle C.J."/>
            <person name="Probst A.J."/>
            <person name="Thomas B.C."/>
            <person name="Singh A."/>
            <person name="Wilkins M.J."/>
            <person name="Karaoz U."/>
            <person name="Brodie E.L."/>
            <person name="Williams K.H."/>
            <person name="Hubbard S.S."/>
            <person name="Banfield J.F."/>
        </authorList>
    </citation>
    <scope>NUCLEOTIDE SEQUENCE [LARGE SCALE GENOMIC DNA]</scope>
</reference>
<organism evidence="7 8">
    <name type="scientific">Candidatus Sungbacteria bacterium RIFCSPHIGHO2_02_FULL_49_20</name>
    <dbReference type="NCBI Taxonomy" id="1802272"/>
    <lineage>
        <taxon>Bacteria</taxon>
        <taxon>Candidatus Sungiibacteriota</taxon>
    </lineage>
</organism>
<dbReference type="PROSITE" id="PS00653">
    <property type="entry name" value="GLYCOSYL_HYDROL_F1_2"/>
    <property type="match status" value="1"/>
</dbReference>
<dbReference type="PRINTS" id="PR00131">
    <property type="entry name" value="GLHYDRLASE1"/>
</dbReference>
<keyword evidence="3 6" id="KW-0326">Glycosidase</keyword>
<evidence type="ECO:0000256" key="4">
    <source>
        <dbReference type="PROSITE-ProRule" id="PRU10055"/>
    </source>
</evidence>
<dbReference type="EMBL" id="MHQK01000049">
    <property type="protein sequence ID" value="OHA00749.1"/>
    <property type="molecule type" value="Genomic_DNA"/>
</dbReference>
<dbReference type="AlphaFoldDB" id="A0A1G2KQR9"/>
<evidence type="ECO:0000313" key="7">
    <source>
        <dbReference type="EMBL" id="OHA00749.1"/>
    </source>
</evidence>
<evidence type="ECO:0000256" key="5">
    <source>
        <dbReference type="RuleBase" id="RU003690"/>
    </source>
</evidence>
<dbReference type="SUPFAM" id="SSF51445">
    <property type="entry name" value="(Trans)glycosidases"/>
    <property type="match status" value="1"/>
</dbReference>
<gene>
    <name evidence="7" type="ORF">A3C12_00375</name>
</gene>
<name>A0A1G2KQR9_9BACT</name>
<dbReference type="Proteomes" id="UP000178710">
    <property type="component" value="Unassembled WGS sequence"/>
</dbReference>
<accession>A0A1G2KQR9</accession>
<protein>
    <recommendedName>
        <fullName evidence="9">Beta-glucosidase</fullName>
    </recommendedName>
</protein>
<dbReference type="Gene3D" id="3.20.20.80">
    <property type="entry name" value="Glycosidases"/>
    <property type="match status" value="2"/>
</dbReference>
<dbReference type="InterPro" id="IPR033132">
    <property type="entry name" value="GH_1_N_CS"/>
</dbReference>
<dbReference type="PANTHER" id="PTHR10353:SF209">
    <property type="entry name" value="GALACTOLIPID GALACTOSYLTRANSFERASE SFR2, CHLOROPLASTIC"/>
    <property type="match status" value="1"/>
</dbReference>
<sequence>MERYTFPKGFLWGAATAAHQVEGGNHNDWTEWEIKNAKIKSQNAKLRNWPDYILEKYPNPLQPENYISGRACDHYNRFREDFDIAKQLGHNAHRFSIEWSRIEPEEGKFDEKALAHYRNVIGALRERGMEPFVTLWHWTIPVWFAQKGGWMHKDAGKDFIRFVSKVVSEFKLEVRYWITGNEFETYARHGYFLGDRPPGRRNFILSYLVLRKLLKAHKAAYEEIKRIAPEAEVGFTESLVYFEPFNQWPHNLLLLRLVKWWRNNPFLDEFAASSDFIGLQHYFHSRIRLNPKSNWWVQFNENKKVSDFGWEIYPEGIYHVLKELGRYKKPIYITENGLADARDHYRSDYIRDYIACIGRAFSEGVDVRGYFHWSLLDNFEWQEGFWPRFGLVKVNYKTQDRRIRPSALEYKKIITLNSLER</sequence>
<dbReference type="InterPro" id="IPR018120">
    <property type="entry name" value="Glyco_hydro_1_AS"/>
</dbReference>
<proteinExistence type="inferred from homology"/>
<dbReference type="PROSITE" id="PS00572">
    <property type="entry name" value="GLYCOSYL_HYDROL_F1_1"/>
    <property type="match status" value="1"/>
</dbReference>
<evidence type="ECO:0008006" key="9">
    <source>
        <dbReference type="Google" id="ProtNLM"/>
    </source>
</evidence>
<evidence type="ECO:0000256" key="2">
    <source>
        <dbReference type="ARBA" id="ARBA00022801"/>
    </source>
</evidence>
<comment type="caution">
    <text evidence="7">The sequence shown here is derived from an EMBL/GenBank/DDBJ whole genome shotgun (WGS) entry which is preliminary data.</text>
</comment>
<comment type="similarity">
    <text evidence="1 5">Belongs to the glycosyl hydrolase 1 family.</text>
</comment>
<dbReference type="PANTHER" id="PTHR10353">
    <property type="entry name" value="GLYCOSYL HYDROLASE"/>
    <property type="match status" value="1"/>
</dbReference>
<dbReference type="InterPro" id="IPR001360">
    <property type="entry name" value="Glyco_hydro_1"/>
</dbReference>
<evidence type="ECO:0000313" key="8">
    <source>
        <dbReference type="Proteomes" id="UP000178710"/>
    </source>
</evidence>
<keyword evidence="2 6" id="KW-0378">Hydrolase</keyword>
<evidence type="ECO:0000256" key="3">
    <source>
        <dbReference type="ARBA" id="ARBA00023295"/>
    </source>
</evidence>